<dbReference type="PANTHER" id="PTHR43415">
    <property type="entry name" value="SPERMIDINE N(1)-ACETYLTRANSFERASE"/>
    <property type="match status" value="1"/>
</dbReference>
<organism evidence="2 3">
    <name type="scientific">Haloplasma contractile SSD-17B</name>
    <dbReference type="NCBI Taxonomy" id="1033810"/>
    <lineage>
        <taxon>Bacteria</taxon>
        <taxon>Bacillati</taxon>
        <taxon>Mycoplasmatota</taxon>
        <taxon>Mollicutes</taxon>
        <taxon>Haloplasmatales</taxon>
        <taxon>Haloplasmataceae</taxon>
        <taxon>Haloplasma</taxon>
    </lineage>
</organism>
<protein>
    <submittedName>
        <fullName evidence="2">Diamine N-acetyltransferase protein</fullName>
        <ecNumber evidence="2">2.3.1.57</ecNumber>
    </submittedName>
</protein>
<keyword evidence="2" id="KW-0808">Transferase</keyword>
<reference evidence="2 3" key="2">
    <citation type="journal article" date="2013" name="PLoS ONE">
        <title>INDIGO - INtegrated Data Warehouse of MIcrobial GenOmes with Examples from the Red Sea Extremophiles.</title>
        <authorList>
            <person name="Alam I."/>
            <person name="Antunes A."/>
            <person name="Kamau A.A."/>
            <person name="Ba Alawi W."/>
            <person name="Kalkatawi M."/>
            <person name="Stingl U."/>
            <person name="Bajic V.B."/>
        </authorList>
    </citation>
    <scope>NUCLEOTIDE SEQUENCE [LARGE SCALE GENOMIC DNA]</scope>
    <source>
        <strain evidence="2 3">SSD-17B</strain>
    </source>
</reference>
<reference evidence="2 3" key="1">
    <citation type="journal article" date="2011" name="J. Bacteriol.">
        <title>Genome sequence of Haloplasma contractile, an unusual contractile bacterium from a deep-sea anoxic brine lake.</title>
        <authorList>
            <person name="Antunes A."/>
            <person name="Alam I."/>
            <person name="El Dorry H."/>
            <person name="Siam R."/>
            <person name="Robertson A."/>
            <person name="Bajic V.B."/>
            <person name="Stingl U."/>
        </authorList>
    </citation>
    <scope>NUCLEOTIDE SEQUENCE [LARGE SCALE GENOMIC DNA]</scope>
    <source>
        <strain evidence="2 3">SSD-17B</strain>
    </source>
</reference>
<dbReference type="STRING" id="1033810.HLPCO_000740"/>
<keyword evidence="3" id="KW-1185">Reference proteome</keyword>
<dbReference type="RefSeq" id="WP_008826868.1">
    <property type="nucleotide sequence ID" value="NZ_AFNU02000002.1"/>
</dbReference>
<evidence type="ECO:0000313" key="2">
    <source>
        <dbReference type="EMBL" id="ERJ13121.1"/>
    </source>
</evidence>
<dbReference type="InterPro" id="IPR016181">
    <property type="entry name" value="Acyl_CoA_acyltransferase"/>
</dbReference>
<evidence type="ECO:0000259" key="1">
    <source>
        <dbReference type="PROSITE" id="PS51186"/>
    </source>
</evidence>
<dbReference type="EC" id="2.3.1.57" evidence="2"/>
<feature type="domain" description="N-acetyltransferase" evidence="1">
    <location>
        <begin position="9"/>
        <end position="177"/>
    </location>
</feature>
<dbReference type="Gene3D" id="3.40.630.30">
    <property type="match status" value="1"/>
</dbReference>
<sequence>MQYYSDDLIKIRDIKDSDVNHLFRWWIDPELNKYDPRPYPNDVNSLLKEAEGFCKRFEEEIITECVSSRAYEYFIITNNDDVPIGFINFFNQKKEIGEGEMGIILGEKNYHNRGIGTKALLFITDYLFNKMNINRIYIETLESNLPAIRLFSKVNFNKCGEYVDEDLRAVVMEKRRNRS</sequence>
<comment type="caution">
    <text evidence="2">The sequence shown here is derived from an EMBL/GenBank/DDBJ whole genome shotgun (WGS) entry which is preliminary data.</text>
</comment>
<gene>
    <name evidence="2" type="ORF">HLPCO_000740</name>
</gene>
<dbReference type="GO" id="GO:0004145">
    <property type="term" value="F:diamine N-acetyltransferase activity"/>
    <property type="evidence" value="ECO:0007669"/>
    <property type="project" value="UniProtKB-EC"/>
</dbReference>
<name>U2EEJ7_9MOLU</name>
<accession>U2EEJ7</accession>
<dbReference type="OrthoDB" id="9795206at2"/>
<dbReference type="InParanoid" id="U2EEJ7"/>
<dbReference type="CDD" id="cd04301">
    <property type="entry name" value="NAT_SF"/>
    <property type="match status" value="1"/>
</dbReference>
<evidence type="ECO:0000313" key="3">
    <source>
        <dbReference type="Proteomes" id="UP000005707"/>
    </source>
</evidence>
<dbReference type="eggNOG" id="COG1670">
    <property type="taxonomic scope" value="Bacteria"/>
</dbReference>
<dbReference type="EMBL" id="AFNU02000002">
    <property type="protein sequence ID" value="ERJ13121.1"/>
    <property type="molecule type" value="Genomic_DNA"/>
</dbReference>
<dbReference type="PROSITE" id="PS51186">
    <property type="entry name" value="GNAT"/>
    <property type="match status" value="1"/>
</dbReference>
<keyword evidence="2" id="KW-0012">Acyltransferase</keyword>
<dbReference type="Pfam" id="PF13302">
    <property type="entry name" value="Acetyltransf_3"/>
    <property type="match status" value="1"/>
</dbReference>
<dbReference type="AlphaFoldDB" id="U2EEJ7"/>
<dbReference type="InterPro" id="IPR000182">
    <property type="entry name" value="GNAT_dom"/>
</dbReference>
<proteinExistence type="predicted"/>
<dbReference type="Proteomes" id="UP000005707">
    <property type="component" value="Unassembled WGS sequence"/>
</dbReference>
<dbReference type="PANTHER" id="PTHR43415:SF3">
    <property type="entry name" value="GNAT-FAMILY ACETYLTRANSFERASE"/>
    <property type="match status" value="1"/>
</dbReference>
<dbReference type="SUPFAM" id="SSF55729">
    <property type="entry name" value="Acyl-CoA N-acyltransferases (Nat)"/>
    <property type="match status" value="1"/>
</dbReference>